<accession>A0ABS9J2I8</accession>
<gene>
    <name evidence="5" type="primary">fmt</name>
    <name evidence="8" type="ORF">JM658_07405</name>
</gene>
<dbReference type="InterPro" id="IPR041711">
    <property type="entry name" value="Met-tRNA-FMT_N"/>
</dbReference>
<comment type="similarity">
    <text evidence="1 5">Belongs to the Fmt family.</text>
</comment>
<evidence type="ECO:0000256" key="4">
    <source>
        <dbReference type="ARBA" id="ARBA00022917"/>
    </source>
</evidence>
<organism evidence="8 9">
    <name type="scientific">Joostella atrarenae</name>
    <dbReference type="NCBI Taxonomy" id="679257"/>
    <lineage>
        <taxon>Bacteria</taxon>
        <taxon>Pseudomonadati</taxon>
        <taxon>Bacteroidota</taxon>
        <taxon>Flavobacteriia</taxon>
        <taxon>Flavobacteriales</taxon>
        <taxon>Flavobacteriaceae</taxon>
        <taxon>Joostella</taxon>
    </lineage>
</organism>
<dbReference type="InterPro" id="IPR036477">
    <property type="entry name" value="Formyl_transf_N_sf"/>
</dbReference>
<proteinExistence type="inferred from homology"/>
<comment type="catalytic activity">
    <reaction evidence="5">
        <text>L-methionyl-tRNA(fMet) + (6R)-10-formyltetrahydrofolate = N-formyl-L-methionyl-tRNA(fMet) + (6S)-5,6,7,8-tetrahydrofolate + H(+)</text>
        <dbReference type="Rhea" id="RHEA:24380"/>
        <dbReference type="Rhea" id="RHEA-COMP:9952"/>
        <dbReference type="Rhea" id="RHEA-COMP:9953"/>
        <dbReference type="ChEBI" id="CHEBI:15378"/>
        <dbReference type="ChEBI" id="CHEBI:57453"/>
        <dbReference type="ChEBI" id="CHEBI:78530"/>
        <dbReference type="ChEBI" id="CHEBI:78844"/>
        <dbReference type="ChEBI" id="CHEBI:195366"/>
        <dbReference type="EC" id="2.1.2.9"/>
    </reaction>
</comment>
<dbReference type="CDD" id="cd08704">
    <property type="entry name" value="Met_tRNA_FMT_C"/>
    <property type="match status" value="1"/>
</dbReference>
<dbReference type="InterPro" id="IPR044135">
    <property type="entry name" value="Met-tRNA-FMT_C"/>
</dbReference>
<evidence type="ECO:0000256" key="5">
    <source>
        <dbReference type="HAMAP-Rule" id="MF_00182"/>
    </source>
</evidence>
<keyword evidence="9" id="KW-1185">Reference proteome</keyword>
<dbReference type="EMBL" id="JAETXX010000003">
    <property type="protein sequence ID" value="MCF8714657.1"/>
    <property type="molecule type" value="Genomic_DNA"/>
</dbReference>
<dbReference type="InterPro" id="IPR005793">
    <property type="entry name" value="Formyl_trans_C"/>
</dbReference>
<feature type="domain" description="Formyl transferase N-terminal" evidence="6">
    <location>
        <begin position="6"/>
        <end position="182"/>
    </location>
</feature>
<dbReference type="EC" id="2.1.2.9" evidence="2 5"/>
<evidence type="ECO:0000259" key="6">
    <source>
        <dbReference type="Pfam" id="PF00551"/>
    </source>
</evidence>
<evidence type="ECO:0000259" key="7">
    <source>
        <dbReference type="Pfam" id="PF02911"/>
    </source>
</evidence>
<feature type="binding site" evidence="5">
    <location>
        <begin position="112"/>
        <end position="115"/>
    </location>
    <ligand>
        <name>(6S)-5,6,7,8-tetrahydrofolate</name>
        <dbReference type="ChEBI" id="CHEBI:57453"/>
    </ligand>
</feature>
<dbReference type="NCBIfam" id="TIGR00460">
    <property type="entry name" value="fmt"/>
    <property type="match status" value="1"/>
</dbReference>
<evidence type="ECO:0000313" key="8">
    <source>
        <dbReference type="EMBL" id="MCF8714657.1"/>
    </source>
</evidence>
<dbReference type="InterPro" id="IPR005794">
    <property type="entry name" value="Fmt"/>
</dbReference>
<keyword evidence="3 5" id="KW-0808">Transferase</keyword>
<reference evidence="8 9" key="1">
    <citation type="submission" date="2021-01" db="EMBL/GenBank/DDBJ databases">
        <title>Genome sequencing of Joostella atrarenae M1-2 (= KCTC 23194).</title>
        <authorList>
            <person name="Zakaria M.R."/>
            <person name="Lam M.Q."/>
            <person name="Chong C.S."/>
        </authorList>
    </citation>
    <scope>NUCLEOTIDE SEQUENCE [LARGE SCALE GENOMIC DNA]</scope>
    <source>
        <strain evidence="8 9">M1-2</strain>
    </source>
</reference>
<evidence type="ECO:0000256" key="3">
    <source>
        <dbReference type="ARBA" id="ARBA00022679"/>
    </source>
</evidence>
<dbReference type="HAMAP" id="MF_00182">
    <property type="entry name" value="Formyl_trans"/>
    <property type="match status" value="1"/>
</dbReference>
<name>A0ABS9J2I8_9FLAO</name>
<feature type="domain" description="Formyl transferase C-terminal" evidence="7">
    <location>
        <begin position="207"/>
        <end position="308"/>
    </location>
</feature>
<evidence type="ECO:0000256" key="2">
    <source>
        <dbReference type="ARBA" id="ARBA00012261"/>
    </source>
</evidence>
<dbReference type="PANTHER" id="PTHR11138:SF5">
    <property type="entry name" value="METHIONYL-TRNA FORMYLTRANSFERASE, MITOCHONDRIAL"/>
    <property type="match status" value="1"/>
</dbReference>
<dbReference type="PANTHER" id="PTHR11138">
    <property type="entry name" value="METHIONYL-TRNA FORMYLTRANSFERASE"/>
    <property type="match status" value="1"/>
</dbReference>
<evidence type="ECO:0000313" key="9">
    <source>
        <dbReference type="Proteomes" id="UP000829517"/>
    </source>
</evidence>
<comment type="caution">
    <text evidence="8">The sequence shown here is derived from an EMBL/GenBank/DDBJ whole genome shotgun (WGS) entry which is preliminary data.</text>
</comment>
<dbReference type="RefSeq" id="WP_236958619.1">
    <property type="nucleotide sequence ID" value="NZ_JAETXX010000003.1"/>
</dbReference>
<sequence length="317" mass="35193">MSEKLRIIFMGTPDFAVATLKNIIENDYEVVGVITAPDKPAGRGRKLQESAVKKYAIANNLNVLQPTNLKDPSFLEELKALNANLNVVVAFRMLPKAVWSMPKHGTFNLHASLLPDYRGAAPINWAIINGETKTGATTFFIDEKIDTGAVILQEETTIAPDDTAGVLHDKLMNTGAHLVVETLKKIADGTTTTKIQPDSTDLKTAYKLDKENTKINWNAKTEDIYNLIRGLSPYPSAWSFLENREENPINIKIYGAEMEIILHNEQPGAITADKKEVKVATKDGYILLKEIQLPGKRKMAIKDILNGYEFTPDAKML</sequence>
<comment type="function">
    <text evidence="5">Attaches a formyl group to the free amino group of methionyl-tRNA(fMet). The formyl group appears to play a dual role in the initiator identity of N-formylmethionyl-tRNA by promoting its recognition by IF2 and preventing the misappropriation of this tRNA by the elongation apparatus.</text>
</comment>
<dbReference type="SUPFAM" id="SSF50486">
    <property type="entry name" value="FMT C-terminal domain-like"/>
    <property type="match status" value="1"/>
</dbReference>
<dbReference type="SUPFAM" id="SSF53328">
    <property type="entry name" value="Formyltransferase"/>
    <property type="match status" value="1"/>
</dbReference>
<dbReference type="InterPro" id="IPR011034">
    <property type="entry name" value="Formyl_transferase-like_C_sf"/>
</dbReference>
<dbReference type="Gene3D" id="3.40.50.12230">
    <property type="match status" value="1"/>
</dbReference>
<keyword evidence="4 5" id="KW-0648">Protein biosynthesis</keyword>
<dbReference type="Proteomes" id="UP000829517">
    <property type="component" value="Unassembled WGS sequence"/>
</dbReference>
<evidence type="ECO:0000256" key="1">
    <source>
        <dbReference type="ARBA" id="ARBA00010699"/>
    </source>
</evidence>
<dbReference type="Pfam" id="PF00551">
    <property type="entry name" value="Formyl_trans_N"/>
    <property type="match status" value="1"/>
</dbReference>
<dbReference type="Pfam" id="PF02911">
    <property type="entry name" value="Formyl_trans_C"/>
    <property type="match status" value="1"/>
</dbReference>
<dbReference type="GO" id="GO:0004479">
    <property type="term" value="F:methionyl-tRNA formyltransferase activity"/>
    <property type="evidence" value="ECO:0007669"/>
    <property type="project" value="UniProtKB-EC"/>
</dbReference>
<dbReference type="InterPro" id="IPR002376">
    <property type="entry name" value="Formyl_transf_N"/>
</dbReference>
<protein>
    <recommendedName>
        <fullName evidence="2 5">Methionyl-tRNA formyltransferase</fullName>
        <ecNumber evidence="2 5">2.1.2.9</ecNumber>
    </recommendedName>
</protein>
<dbReference type="CDD" id="cd08646">
    <property type="entry name" value="FMT_core_Met-tRNA-FMT_N"/>
    <property type="match status" value="1"/>
</dbReference>